<keyword evidence="1" id="KW-0472">Membrane</keyword>
<keyword evidence="4" id="KW-1185">Reference proteome</keyword>
<keyword evidence="1" id="KW-0812">Transmembrane</keyword>
<keyword evidence="2" id="KW-0732">Signal</keyword>
<proteinExistence type="predicted"/>
<comment type="caution">
    <text evidence="3">The sequence shown here is derived from an EMBL/GenBank/DDBJ whole genome shotgun (WGS) entry which is preliminary data.</text>
</comment>
<keyword evidence="1" id="KW-1133">Transmembrane helix</keyword>
<dbReference type="EMBL" id="JARK01001384">
    <property type="protein sequence ID" value="EYC12089.1"/>
    <property type="molecule type" value="Genomic_DNA"/>
</dbReference>
<accession>A0A016U9W9</accession>
<organism evidence="3 4">
    <name type="scientific">Ancylostoma ceylanicum</name>
    <dbReference type="NCBI Taxonomy" id="53326"/>
    <lineage>
        <taxon>Eukaryota</taxon>
        <taxon>Metazoa</taxon>
        <taxon>Ecdysozoa</taxon>
        <taxon>Nematoda</taxon>
        <taxon>Chromadorea</taxon>
        <taxon>Rhabditida</taxon>
        <taxon>Rhabditina</taxon>
        <taxon>Rhabditomorpha</taxon>
        <taxon>Strongyloidea</taxon>
        <taxon>Ancylostomatidae</taxon>
        <taxon>Ancylostomatinae</taxon>
        <taxon>Ancylostoma</taxon>
    </lineage>
</organism>
<reference evidence="4" key="1">
    <citation type="journal article" date="2015" name="Nat. Genet.">
        <title>The genome and transcriptome of the zoonotic hookworm Ancylostoma ceylanicum identify infection-specific gene families.</title>
        <authorList>
            <person name="Schwarz E.M."/>
            <person name="Hu Y."/>
            <person name="Antoshechkin I."/>
            <person name="Miller M.M."/>
            <person name="Sternberg P.W."/>
            <person name="Aroian R.V."/>
        </authorList>
    </citation>
    <scope>NUCLEOTIDE SEQUENCE</scope>
    <source>
        <strain evidence="4">HY135</strain>
    </source>
</reference>
<name>A0A016U9W9_9BILA</name>
<evidence type="ECO:0000313" key="3">
    <source>
        <dbReference type="EMBL" id="EYC12089.1"/>
    </source>
</evidence>
<dbReference type="Proteomes" id="UP000024635">
    <property type="component" value="Unassembled WGS sequence"/>
</dbReference>
<sequence length="116" mass="10938">MFKFAALLVLLAAQLTFAAAPLDLGALLGGLPGVGDLTKTLGGLTGGLPLVGGIVGSNGNSTVAGLAAVAPVLGLIQTVLALVLALLASLLGGLPLGDLTGILDLGNLTGGLTGGS</sequence>
<protein>
    <submittedName>
        <fullName evidence="3">Uncharacterized protein</fullName>
    </submittedName>
</protein>
<feature type="transmembrane region" description="Helical" evidence="1">
    <location>
        <begin position="63"/>
        <end position="87"/>
    </location>
</feature>
<evidence type="ECO:0000256" key="2">
    <source>
        <dbReference type="SAM" id="SignalP"/>
    </source>
</evidence>
<feature type="signal peptide" evidence="2">
    <location>
        <begin position="1"/>
        <end position="18"/>
    </location>
</feature>
<evidence type="ECO:0000313" key="4">
    <source>
        <dbReference type="Proteomes" id="UP000024635"/>
    </source>
</evidence>
<feature type="chain" id="PRO_5001492208" evidence="2">
    <location>
        <begin position="19"/>
        <end position="116"/>
    </location>
</feature>
<evidence type="ECO:0000256" key="1">
    <source>
        <dbReference type="SAM" id="Phobius"/>
    </source>
</evidence>
<dbReference type="AlphaFoldDB" id="A0A016U9W9"/>
<gene>
    <name evidence="3" type="primary">Acey_s0048.g1605</name>
    <name evidence="3" type="ORF">Y032_0048g1605</name>
</gene>